<evidence type="ECO:0000256" key="2">
    <source>
        <dbReference type="ARBA" id="ARBA00010841"/>
    </source>
</evidence>
<proteinExistence type="inferred from homology"/>
<evidence type="ECO:0000256" key="5">
    <source>
        <dbReference type="ARBA" id="ARBA00023069"/>
    </source>
</evidence>
<evidence type="ECO:0000313" key="8">
    <source>
        <dbReference type="EMBL" id="CAD8462483.1"/>
    </source>
</evidence>
<dbReference type="AlphaFoldDB" id="A0A7S0H5T8"/>
<dbReference type="EMBL" id="HBEM01031482">
    <property type="protein sequence ID" value="CAD8462483.1"/>
    <property type="molecule type" value="Transcribed_RNA"/>
</dbReference>
<feature type="coiled-coil region" evidence="7">
    <location>
        <begin position="298"/>
        <end position="339"/>
    </location>
</feature>
<reference evidence="8" key="1">
    <citation type="submission" date="2021-01" db="EMBL/GenBank/DDBJ databases">
        <authorList>
            <person name="Corre E."/>
            <person name="Pelletier E."/>
            <person name="Niang G."/>
            <person name="Scheremetjew M."/>
            <person name="Finn R."/>
            <person name="Kale V."/>
            <person name="Holt S."/>
            <person name="Cochrane G."/>
            <person name="Meng A."/>
            <person name="Brown T."/>
            <person name="Cohen L."/>
        </authorList>
    </citation>
    <scope>NUCLEOTIDE SEQUENCE</scope>
    <source>
        <strain evidence="8">CCMP2058</strain>
    </source>
</reference>
<keyword evidence="4 7" id="KW-0175">Coiled coil</keyword>
<dbReference type="GO" id="GO:0008017">
    <property type="term" value="F:microtubule binding"/>
    <property type="evidence" value="ECO:0007669"/>
    <property type="project" value="TreeGrafter"/>
</dbReference>
<dbReference type="InterPro" id="IPR038844">
    <property type="entry name" value="CFAP157"/>
</dbReference>
<evidence type="ECO:0000256" key="7">
    <source>
        <dbReference type="SAM" id="Coils"/>
    </source>
</evidence>
<comment type="subcellular location">
    <subcellularLocation>
        <location evidence="1">Cell projection</location>
        <location evidence="1">Cilium</location>
    </subcellularLocation>
</comment>
<evidence type="ECO:0000256" key="1">
    <source>
        <dbReference type="ARBA" id="ARBA00004138"/>
    </source>
</evidence>
<dbReference type="GO" id="GO:0036064">
    <property type="term" value="C:ciliary basal body"/>
    <property type="evidence" value="ECO:0007669"/>
    <property type="project" value="TreeGrafter"/>
</dbReference>
<evidence type="ECO:0000256" key="3">
    <source>
        <dbReference type="ARBA" id="ARBA00014087"/>
    </source>
</evidence>
<dbReference type="PANTHER" id="PTHR31954:SF1">
    <property type="entry name" value="CILIA- AND FLAGELLA-ASSOCIATED PROTEIN 157"/>
    <property type="match status" value="1"/>
</dbReference>
<keyword evidence="5" id="KW-0969">Cilium</keyword>
<gene>
    <name evidence="8" type="ORF">LAMO00422_LOCUS21443</name>
</gene>
<dbReference type="PANTHER" id="PTHR31954">
    <property type="entry name" value="CILIA- AND FLAGELLA-ASSOCIATED PROTEIN 157"/>
    <property type="match status" value="1"/>
</dbReference>
<accession>A0A7S0H5T8</accession>
<evidence type="ECO:0000256" key="6">
    <source>
        <dbReference type="ARBA" id="ARBA00023273"/>
    </source>
</evidence>
<name>A0A7S0H5T8_9EUKA</name>
<evidence type="ECO:0000256" key="4">
    <source>
        <dbReference type="ARBA" id="ARBA00023054"/>
    </source>
</evidence>
<protein>
    <recommendedName>
        <fullName evidence="3">Cilia- and flagella-associated protein 157</fullName>
    </recommendedName>
</protein>
<feature type="coiled-coil region" evidence="7">
    <location>
        <begin position="204"/>
        <end position="259"/>
    </location>
</feature>
<feature type="coiled-coil region" evidence="7">
    <location>
        <begin position="39"/>
        <end position="165"/>
    </location>
</feature>
<keyword evidence="6" id="KW-0966">Cell projection</keyword>
<sequence length="430" mass="50458">MPKTTRKKKKKKQKVNYEELYQLQCAHDRDRMEMLSQNFSTAKKAKNELEGSIVSLERKNQELAQTLRKEIAEERELTLSLKQTNTELKTENEELIEDYETKIRDLQKKHRQERGEAKFEYTKLNNLFKKISHFIKNMDKTEKELKDKDNEIKRLERNQNLITLELETRHLESTEALKARMKALFEEAKDGLLAMTENQLHSTTKKTIEENENLSNELNFQTRETENIIKENLRLKKANQECKRKIEILKEEQDMLIKRSTFYQKMNKRLKTRLKEVTGHQTDQISTMKDPGVTVDKYQALLEEMEILQNHVAKLEDAYDASQKELMEVTKELKTTRNASESILSLQDDIKTFLLTCIQDSKNLLAERKRGVPKRLSELKLQDREAIISILYQKLVGGGGTIIFSPTKKKNQPEFPPIVMNGKRNPNLTT</sequence>
<comment type="similarity">
    <text evidence="2">Belongs to the CFAP157 family.</text>
</comment>
<organism evidence="8">
    <name type="scientific">Amorphochlora amoebiformis</name>
    <dbReference type="NCBI Taxonomy" id="1561963"/>
    <lineage>
        <taxon>Eukaryota</taxon>
        <taxon>Sar</taxon>
        <taxon>Rhizaria</taxon>
        <taxon>Cercozoa</taxon>
        <taxon>Chlorarachniophyceae</taxon>
        <taxon>Amorphochlora</taxon>
    </lineage>
</organism>